<gene>
    <name evidence="2" type="ORF">HZF10_04785</name>
</gene>
<dbReference type="Gene3D" id="3.40.50.10090">
    <property type="match status" value="2"/>
</dbReference>
<feature type="domain" description="Tetrapyrrole biosynthesis uroporphyrinogen III synthase" evidence="1">
    <location>
        <begin position="39"/>
        <end position="215"/>
    </location>
</feature>
<reference evidence="2 3" key="1">
    <citation type="submission" date="2020-07" db="EMBL/GenBank/DDBJ databases">
        <authorList>
            <person name="Sun Q."/>
        </authorList>
    </citation>
    <scope>NUCLEOTIDE SEQUENCE [LARGE SCALE GENOMIC DNA]</scope>
    <source>
        <strain evidence="2 3">MAH-1</strain>
    </source>
</reference>
<protein>
    <submittedName>
        <fullName evidence="2">Uroporphyrinogen-III synthase</fullName>
    </submittedName>
</protein>
<dbReference type="CDD" id="cd06578">
    <property type="entry name" value="HemD"/>
    <property type="match status" value="1"/>
</dbReference>
<keyword evidence="3" id="KW-1185">Reference proteome</keyword>
<dbReference type="Pfam" id="PF02602">
    <property type="entry name" value="HEM4"/>
    <property type="match status" value="1"/>
</dbReference>
<dbReference type="EMBL" id="JACBJI010000002">
    <property type="protein sequence ID" value="NYA70226.1"/>
    <property type="molecule type" value="Genomic_DNA"/>
</dbReference>
<dbReference type="Proteomes" id="UP000535020">
    <property type="component" value="Unassembled WGS sequence"/>
</dbReference>
<sequence>MSRDIRILSTKKLKSDQKRFLLNAGFSIIDADFIRVTELPFRLTDVAENLIVTSQNAAKALATHPEVQDIRRNPVFCVGSKTADLLDELGFTVQETANNAQELADVIIKDYATENFTFFSGNIRRNELPMALMEADVEMNEIEVYETELTPIEINSEIDGILFFSPSAVEGYLRKNKLTDQVCFCIGKTTASAVEGANPSAIMIISKQPTIESTIAKCINHFNQEI</sequence>
<organism evidence="2 3">
    <name type="scientific">Flavobacterium agri</name>
    <dbReference type="NCBI Taxonomy" id="2743471"/>
    <lineage>
        <taxon>Bacteria</taxon>
        <taxon>Pseudomonadati</taxon>
        <taxon>Bacteroidota</taxon>
        <taxon>Flavobacteriia</taxon>
        <taxon>Flavobacteriales</taxon>
        <taxon>Flavobacteriaceae</taxon>
        <taxon>Flavobacterium</taxon>
    </lineage>
</organism>
<dbReference type="SUPFAM" id="SSF69618">
    <property type="entry name" value="HemD-like"/>
    <property type="match status" value="1"/>
</dbReference>
<accession>A0A7Y8Y0A2</accession>
<proteinExistence type="predicted"/>
<dbReference type="RefSeq" id="WP_176005044.1">
    <property type="nucleotide sequence ID" value="NZ_JABWMI010000006.1"/>
</dbReference>
<dbReference type="GO" id="GO:0006780">
    <property type="term" value="P:uroporphyrinogen III biosynthetic process"/>
    <property type="evidence" value="ECO:0007669"/>
    <property type="project" value="InterPro"/>
</dbReference>
<dbReference type="PANTHER" id="PTHR12390:SF0">
    <property type="entry name" value="UROPORPHYRINOGEN-III SYNTHASE"/>
    <property type="match status" value="1"/>
</dbReference>
<dbReference type="InterPro" id="IPR036108">
    <property type="entry name" value="4pyrrol_syn_uPrphyn_synt_sf"/>
</dbReference>
<dbReference type="GO" id="GO:0005829">
    <property type="term" value="C:cytosol"/>
    <property type="evidence" value="ECO:0007669"/>
    <property type="project" value="TreeGrafter"/>
</dbReference>
<dbReference type="AlphaFoldDB" id="A0A7Y8Y0A2"/>
<evidence type="ECO:0000313" key="2">
    <source>
        <dbReference type="EMBL" id="NYA70226.1"/>
    </source>
</evidence>
<dbReference type="PANTHER" id="PTHR12390">
    <property type="entry name" value="UROPORPHYRINOGEN III SYNTHASE"/>
    <property type="match status" value="1"/>
</dbReference>
<dbReference type="InterPro" id="IPR003754">
    <property type="entry name" value="4pyrrol_synth_uPrphyn_synth"/>
</dbReference>
<dbReference type="InterPro" id="IPR039793">
    <property type="entry name" value="UROS/Hem4"/>
</dbReference>
<evidence type="ECO:0000259" key="1">
    <source>
        <dbReference type="Pfam" id="PF02602"/>
    </source>
</evidence>
<dbReference type="GO" id="GO:0004852">
    <property type="term" value="F:uroporphyrinogen-III synthase activity"/>
    <property type="evidence" value="ECO:0007669"/>
    <property type="project" value="InterPro"/>
</dbReference>
<comment type="caution">
    <text evidence="2">The sequence shown here is derived from an EMBL/GenBank/DDBJ whole genome shotgun (WGS) entry which is preliminary data.</text>
</comment>
<name>A0A7Y8Y0A2_9FLAO</name>
<evidence type="ECO:0000313" key="3">
    <source>
        <dbReference type="Proteomes" id="UP000535020"/>
    </source>
</evidence>